<evidence type="ECO:0000313" key="6">
    <source>
        <dbReference type="Proteomes" id="UP000194841"/>
    </source>
</evidence>
<dbReference type="InterPro" id="IPR036890">
    <property type="entry name" value="HATPase_C_sf"/>
</dbReference>
<dbReference type="EMBL" id="MWPV01000001">
    <property type="protein sequence ID" value="OUL59685.1"/>
    <property type="molecule type" value="Genomic_DNA"/>
</dbReference>
<feature type="domain" description="Histidine kinase" evidence="4">
    <location>
        <begin position="14"/>
        <end position="227"/>
    </location>
</feature>
<dbReference type="OrthoDB" id="9122109at2"/>
<reference evidence="5 6" key="1">
    <citation type="submission" date="2017-02" db="EMBL/GenBank/DDBJ databases">
        <title>Pseudoalteromonas ulvae TC14 Genome.</title>
        <authorList>
            <person name="Molmeret M."/>
        </authorList>
    </citation>
    <scope>NUCLEOTIDE SEQUENCE [LARGE SCALE GENOMIC DNA]</scope>
    <source>
        <strain evidence="5">TC14</strain>
    </source>
</reference>
<comment type="caution">
    <text evidence="5">The sequence shown here is derived from an EMBL/GenBank/DDBJ whole genome shotgun (WGS) entry which is preliminary data.</text>
</comment>
<evidence type="ECO:0000313" key="5">
    <source>
        <dbReference type="EMBL" id="OUL59685.1"/>
    </source>
</evidence>
<proteinExistence type="predicted"/>
<comment type="catalytic activity">
    <reaction evidence="1">
        <text>ATP + protein L-histidine = ADP + protein N-phospho-L-histidine.</text>
        <dbReference type="EC" id="2.7.13.3"/>
    </reaction>
</comment>
<dbReference type="SMART" id="SM00387">
    <property type="entry name" value="HATPase_c"/>
    <property type="match status" value="1"/>
</dbReference>
<dbReference type="InterPro" id="IPR005467">
    <property type="entry name" value="His_kinase_dom"/>
</dbReference>
<evidence type="ECO:0000256" key="3">
    <source>
        <dbReference type="ARBA" id="ARBA00022553"/>
    </source>
</evidence>
<dbReference type="EC" id="2.7.13.3" evidence="2"/>
<keyword evidence="5" id="KW-0547">Nucleotide-binding</keyword>
<dbReference type="InterPro" id="IPR003594">
    <property type="entry name" value="HATPase_dom"/>
</dbReference>
<dbReference type="Proteomes" id="UP000194841">
    <property type="component" value="Unassembled WGS sequence"/>
</dbReference>
<dbReference type="PANTHER" id="PTHR43547:SF2">
    <property type="entry name" value="HYBRID SIGNAL TRANSDUCTION HISTIDINE KINASE C"/>
    <property type="match status" value="1"/>
</dbReference>
<dbReference type="Pfam" id="PF02518">
    <property type="entry name" value="HATPase_c"/>
    <property type="match status" value="1"/>
</dbReference>
<evidence type="ECO:0000256" key="2">
    <source>
        <dbReference type="ARBA" id="ARBA00012438"/>
    </source>
</evidence>
<evidence type="ECO:0000256" key="1">
    <source>
        <dbReference type="ARBA" id="ARBA00000085"/>
    </source>
</evidence>
<accession>A0A244CVP7</accession>
<organism evidence="5 6">
    <name type="scientific">Pseudoalteromonas ulvae</name>
    <dbReference type="NCBI Taxonomy" id="107327"/>
    <lineage>
        <taxon>Bacteria</taxon>
        <taxon>Pseudomonadati</taxon>
        <taxon>Pseudomonadota</taxon>
        <taxon>Gammaproteobacteria</taxon>
        <taxon>Alteromonadales</taxon>
        <taxon>Pseudoalteromonadaceae</taxon>
        <taxon>Pseudoalteromonas</taxon>
    </lineage>
</organism>
<sequence length="227" mass="25592">MSHSPLDFSTVLAASMHDMKNSLCLLLQSIDTISTELEHTPKTRAEFAQFHYEIARLNSNLLQLLALYRNSQATLPLNIEEHYLDELFEELITKNELYIQNKVLHCSIEVDDELCWFFDHDLISNLLNDILVNAMRYSKSAIRLSASIKDNMLQIQIMDDGDGYPDEMLEKATDEMSPATLAKSRTGLGLYFASLIANAHTNKNQHGQITLTNGGQLNGSVFTLTLP</sequence>
<gene>
    <name evidence="5" type="ORF">B1199_05495</name>
</gene>
<keyword evidence="3" id="KW-0597">Phosphoprotein</keyword>
<name>A0A244CVP7_PSEDV</name>
<dbReference type="PRINTS" id="PR00344">
    <property type="entry name" value="BCTRLSENSOR"/>
</dbReference>
<dbReference type="Gene3D" id="3.30.565.10">
    <property type="entry name" value="Histidine kinase-like ATPase, C-terminal domain"/>
    <property type="match status" value="1"/>
</dbReference>
<keyword evidence="5" id="KW-0067">ATP-binding</keyword>
<dbReference type="GO" id="GO:0000155">
    <property type="term" value="F:phosphorelay sensor kinase activity"/>
    <property type="evidence" value="ECO:0007669"/>
    <property type="project" value="TreeGrafter"/>
</dbReference>
<dbReference type="PROSITE" id="PS50109">
    <property type="entry name" value="HIS_KIN"/>
    <property type="match status" value="1"/>
</dbReference>
<dbReference type="PANTHER" id="PTHR43547">
    <property type="entry name" value="TWO-COMPONENT HISTIDINE KINASE"/>
    <property type="match status" value="1"/>
</dbReference>
<dbReference type="SUPFAM" id="SSF55874">
    <property type="entry name" value="ATPase domain of HSP90 chaperone/DNA topoisomerase II/histidine kinase"/>
    <property type="match status" value="1"/>
</dbReference>
<dbReference type="AlphaFoldDB" id="A0A244CVP7"/>
<evidence type="ECO:0000259" key="4">
    <source>
        <dbReference type="PROSITE" id="PS50109"/>
    </source>
</evidence>
<dbReference type="InterPro" id="IPR004358">
    <property type="entry name" value="Sig_transdc_His_kin-like_C"/>
</dbReference>
<keyword evidence="6" id="KW-1185">Reference proteome</keyword>
<dbReference type="RefSeq" id="WP_086743075.1">
    <property type="nucleotide sequence ID" value="NZ_MWPV01000001.1"/>
</dbReference>
<protein>
    <recommendedName>
        <fullName evidence="2">histidine kinase</fullName>
        <ecNumber evidence="2">2.7.13.3</ecNumber>
    </recommendedName>
</protein>
<dbReference type="GO" id="GO:0005524">
    <property type="term" value="F:ATP binding"/>
    <property type="evidence" value="ECO:0007669"/>
    <property type="project" value="UniProtKB-KW"/>
</dbReference>